<evidence type="ECO:0000256" key="1">
    <source>
        <dbReference type="SAM" id="MobiDB-lite"/>
    </source>
</evidence>
<gene>
    <name evidence="2" type="ORF">OS493_030493</name>
</gene>
<comment type="caution">
    <text evidence="2">The sequence shown here is derived from an EMBL/GenBank/DDBJ whole genome shotgun (WGS) entry which is preliminary data.</text>
</comment>
<keyword evidence="3" id="KW-1185">Reference proteome</keyword>
<dbReference type="AlphaFoldDB" id="A0A9X0CK13"/>
<feature type="region of interest" description="Disordered" evidence="1">
    <location>
        <begin position="72"/>
        <end position="106"/>
    </location>
</feature>
<accession>A0A9X0CK13</accession>
<evidence type="ECO:0000313" key="3">
    <source>
        <dbReference type="Proteomes" id="UP001163046"/>
    </source>
</evidence>
<organism evidence="2 3">
    <name type="scientific">Desmophyllum pertusum</name>
    <dbReference type="NCBI Taxonomy" id="174260"/>
    <lineage>
        <taxon>Eukaryota</taxon>
        <taxon>Metazoa</taxon>
        <taxon>Cnidaria</taxon>
        <taxon>Anthozoa</taxon>
        <taxon>Hexacorallia</taxon>
        <taxon>Scleractinia</taxon>
        <taxon>Caryophylliina</taxon>
        <taxon>Caryophylliidae</taxon>
        <taxon>Desmophyllum</taxon>
    </lineage>
</organism>
<dbReference type="Proteomes" id="UP001163046">
    <property type="component" value="Unassembled WGS sequence"/>
</dbReference>
<protein>
    <submittedName>
        <fullName evidence="2">Uncharacterized protein</fullName>
    </submittedName>
</protein>
<sequence length="106" mass="11602">MEIPALKKVCEMVMKIRRGQLQTDRKAANIIPARAPEGDLQLDSDVISEKATPMKVAISDAEFIYTVTLRTNELASHPKKENDHKDEGGGLSTGSSEVHPDVQACE</sequence>
<evidence type="ECO:0000313" key="2">
    <source>
        <dbReference type="EMBL" id="KAJ7354717.1"/>
    </source>
</evidence>
<proteinExistence type="predicted"/>
<feature type="compositionally biased region" description="Basic and acidic residues" evidence="1">
    <location>
        <begin position="76"/>
        <end position="88"/>
    </location>
</feature>
<reference evidence="2" key="1">
    <citation type="submission" date="2023-01" db="EMBL/GenBank/DDBJ databases">
        <title>Genome assembly of the deep-sea coral Lophelia pertusa.</title>
        <authorList>
            <person name="Herrera S."/>
            <person name="Cordes E."/>
        </authorList>
    </citation>
    <scope>NUCLEOTIDE SEQUENCE</scope>
    <source>
        <strain evidence="2">USNM1676648</strain>
        <tissue evidence="2">Polyp</tissue>
    </source>
</reference>
<dbReference type="EMBL" id="MU827334">
    <property type="protein sequence ID" value="KAJ7354717.1"/>
    <property type="molecule type" value="Genomic_DNA"/>
</dbReference>
<name>A0A9X0CK13_9CNID</name>